<dbReference type="EMBL" id="JASBAN010000007">
    <property type="protein sequence ID" value="MDI2113945.1"/>
    <property type="molecule type" value="Genomic_DNA"/>
</dbReference>
<proteinExistence type="predicted"/>
<evidence type="ECO:0000313" key="2">
    <source>
        <dbReference type="Proteomes" id="UP001431775"/>
    </source>
</evidence>
<name>A0ABT6QAK9_9PROT</name>
<dbReference type="RefSeq" id="WP_281463596.1">
    <property type="nucleotide sequence ID" value="NZ_JASBAN010000007.1"/>
</dbReference>
<dbReference type="InterPro" id="IPR023346">
    <property type="entry name" value="Lysozyme-like_dom_sf"/>
</dbReference>
<dbReference type="Proteomes" id="UP001431775">
    <property type="component" value="Unassembled WGS sequence"/>
</dbReference>
<reference evidence="1" key="1">
    <citation type="submission" date="2023-05" db="EMBL/GenBank/DDBJ databases">
        <title>Whole genome sequence of Commensalibacter sp.</title>
        <authorList>
            <person name="Charoenyingcharoen P."/>
            <person name="Yukphan P."/>
        </authorList>
    </citation>
    <scope>NUCLEOTIDE SEQUENCE</scope>
    <source>
        <strain evidence="1">TBRC 10068</strain>
    </source>
</reference>
<keyword evidence="2" id="KW-1185">Reference proteome</keyword>
<accession>A0ABT6QAK9</accession>
<organism evidence="1 2">
    <name type="scientific">Commensalibacter nepenthis</name>
    <dbReference type="NCBI Taxonomy" id="3043872"/>
    <lineage>
        <taxon>Bacteria</taxon>
        <taxon>Pseudomonadati</taxon>
        <taxon>Pseudomonadota</taxon>
        <taxon>Alphaproteobacteria</taxon>
        <taxon>Acetobacterales</taxon>
        <taxon>Acetobacteraceae</taxon>
    </lineage>
</organism>
<dbReference type="SUPFAM" id="SSF51261">
    <property type="entry name" value="Duplicated hybrid motif"/>
    <property type="match status" value="1"/>
</dbReference>
<evidence type="ECO:0000313" key="1">
    <source>
        <dbReference type="EMBL" id="MDI2113945.1"/>
    </source>
</evidence>
<comment type="caution">
    <text evidence="1">The sequence shown here is derived from an EMBL/GenBank/DDBJ whole genome shotgun (WGS) entry which is preliminary data.</text>
</comment>
<sequence length="779" mass="88741">MIISPPFLPDGDVSQSQSSDDFVESFMQLTGDGKFPVSDYFQWHGGVHLVAPEGNNKTKVPVRAIADGKVLYVRQPTPELDNKAGTVPHPQNHQGQEDWCDNGCVVIQHDTEIGEELAVTFYSIYMHLKSIEKTVTQGSDIHRKAKIGQAGQIYGVDGQIHFEIIADEENTKKFLGDLAFNAPSYYTNQYGCEKAFRAQDGRTDACFGSMYFYIPQGVSIYEQSIVEEDKVVHVVNKKTKKIINKTIKINKAVYLPKKQDNGTDITVGQNIYVEMAFDKGKCKFISYDADGKPLAGDPVITKGDSSYTDTVHEYNLYKASLALYPYKPTAGFEILRFGRVIGDEDLAEPATVTHFREIQTPKGKYWVDLNKSYIKKYSDADFPYWKGWGVVNDDTDGDGRCDSKIIGSIVSAKEQYDKRAMSKYGAYGKVIANDKKADYLLKENALASDVVQKKLKRIFYKFPTEWSMDKFDERYVWVKKDHFANDDQKFANFKAHVQSLAFWDEAGIPIDKNHWHFPPIEFIKHFRKCSWLSKYEIRQIIPKQVIRQSGKKYYWESNRHNDFLNDIYVNLNKTLRKYCIITPLRIASFLGNSIQETTWFSSLAEGNGENTRYAPYYGRGLLQLTWEDNYKIYATFIGASKNYDDLLSPLKDPAELKAADSGGVYWALKNANQYVDEKSHTLERVAQPCVSYVRKGVDKSAGTHIYYRSEAFWGAACIVNRGDVGTPIYNPKSINGFPDRCCAYSFGLAILTEMKFSDAQGKLLEFPEDRKQRGIKEER</sequence>
<protein>
    <submittedName>
        <fullName evidence="1">M23 family metallopeptidase</fullName>
    </submittedName>
</protein>
<dbReference type="SUPFAM" id="SSF53955">
    <property type="entry name" value="Lysozyme-like"/>
    <property type="match status" value="1"/>
</dbReference>
<dbReference type="Gene3D" id="1.10.530.10">
    <property type="match status" value="1"/>
</dbReference>
<gene>
    <name evidence="1" type="ORF">QJV33_11755</name>
</gene>
<dbReference type="InterPro" id="IPR011055">
    <property type="entry name" value="Dup_hybrid_motif"/>
</dbReference>
<dbReference type="Gene3D" id="2.70.70.10">
    <property type="entry name" value="Glucose Permease (Domain IIA)"/>
    <property type="match status" value="1"/>
</dbReference>
<dbReference type="CDD" id="cd12797">
    <property type="entry name" value="M23_peptidase"/>
    <property type="match status" value="1"/>
</dbReference>